<evidence type="ECO:0000256" key="7">
    <source>
        <dbReference type="ARBA" id="ARBA00023294"/>
    </source>
</evidence>
<name>A0A484KNR5_9ASTE</name>
<sequence>MSKPFEEHDYIGLSHASSSMEGSEKACASSLGSEMSGKDLNFKATELRLGLPGSESPDRGFEGFRVLASGAKRGFSHTINGGSGTRAFAGSENSRHLTDVASAVVKEEKKSQVSPAAKAQVVGWPPIRSFRKNSMTAIPPKKEEEKSHGKPGSSCLYVKVSMDGAPYLRKVDLKNYGSYKDLSLALKNMFSCFTFECVLTFEDKDGDWMLVGDLPWELFVNACKRLRIVRSSDSTTGLAAPRVMERSA</sequence>
<dbReference type="Pfam" id="PF02309">
    <property type="entry name" value="AUX_IAA"/>
    <property type="match status" value="2"/>
</dbReference>
<dbReference type="InterPro" id="IPR033389">
    <property type="entry name" value="AUX/IAA_dom"/>
</dbReference>
<dbReference type="InterPro" id="IPR003311">
    <property type="entry name" value="AUX_IAA"/>
</dbReference>
<keyword evidence="3 8" id="KW-0678">Repressor</keyword>
<evidence type="ECO:0000313" key="11">
    <source>
        <dbReference type="EMBL" id="VFQ67612.1"/>
    </source>
</evidence>
<evidence type="ECO:0000313" key="12">
    <source>
        <dbReference type="EMBL" id="VFQ67621.1"/>
    </source>
</evidence>
<dbReference type="GO" id="GO:0006355">
    <property type="term" value="P:regulation of DNA-templated transcription"/>
    <property type="evidence" value="ECO:0007669"/>
    <property type="project" value="InterPro"/>
</dbReference>
<dbReference type="OrthoDB" id="7848332at2759"/>
<gene>
    <name evidence="11" type="ORF">CCAM_LOCUS9388</name>
    <name evidence="12" type="ORF">CCAM_LOCUS9397</name>
</gene>
<reference evidence="12 13" key="1">
    <citation type="submission" date="2018-04" db="EMBL/GenBank/DDBJ databases">
        <authorList>
            <person name="Vogel A."/>
        </authorList>
    </citation>
    <scope>NUCLEOTIDE SEQUENCE [LARGE SCALE GENOMIC DNA]</scope>
</reference>
<accession>A0A484KNR5</accession>
<dbReference type="InterPro" id="IPR053793">
    <property type="entry name" value="PB1-like"/>
</dbReference>
<keyword evidence="13" id="KW-1185">Reference proteome</keyword>
<evidence type="ECO:0000256" key="5">
    <source>
        <dbReference type="ARBA" id="ARBA00023163"/>
    </source>
</evidence>
<evidence type="ECO:0000256" key="2">
    <source>
        <dbReference type="ARBA" id="ARBA00006728"/>
    </source>
</evidence>
<dbReference type="EMBL" id="OOIL02000635">
    <property type="protein sequence ID" value="VFQ67612.1"/>
    <property type="molecule type" value="Genomic_DNA"/>
</dbReference>
<dbReference type="Proteomes" id="UP000595140">
    <property type="component" value="Unassembled WGS sequence"/>
</dbReference>
<evidence type="ECO:0000313" key="13">
    <source>
        <dbReference type="Proteomes" id="UP000595140"/>
    </source>
</evidence>
<protein>
    <recommendedName>
        <fullName evidence="8">Auxin-responsive protein</fullName>
    </recommendedName>
</protein>
<organism evidence="12 13">
    <name type="scientific">Cuscuta campestris</name>
    <dbReference type="NCBI Taxonomy" id="132261"/>
    <lineage>
        <taxon>Eukaryota</taxon>
        <taxon>Viridiplantae</taxon>
        <taxon>Streptophyta</taxon>
        <taxon>Embryophyta</taxon>
        <taxon>Tracheophyta</taxon>
        <taxon>Spermatophyta</taxon>
        <taxon>Magnoliopsida</taxon>
        <taxon>eudicotyledons</taxon>
        <taxon>Gunneridae</taxon>
        <taxon>Pentapetalae</taxon>
        <taxon>asterids</taxon>
        <taxon>lamiids</taxon>
        <taxon>Solanales</taxon>
        <taxon>Convolvulaceae</taxon>
        <taxon>Cuscuteae</taxon>
        <taxon>Cuscuta</taxon>
        <taxon>Cuscuta subgen. Grammica</taxon>
        <taxon>Cuscuta sect. Cleistogrammica</taxon>
    </lineage>
</organism>
<dbReference type="GO" id="GO:0009734">
    <property type="term" value="P:auxin-activated signaling pathway"/>
    <property type="evidence" value="ECO:0007669"/>
    <property type="project" value="UniProtKB-UniRule"/>
</dbReference>
<feature type="region of interest" description="Disordered" evidence="9">
    <location>
        <begin position="1"/>
        <end position="36"/>
    </location>
</feature>
<comment type="similarity">
    <text evidence="2 8">Belongs to the Aux/IAA family.</text>
</comment>
<keyword evidence="4 8" id="KW-0805">Transcription regulation</keyword>
<dbReference type="PANTHER" id="PTHR31734">
    <property type="entry name" value="AUXIN-RESPONSIVE PROTEIN IAA17"/>
    <property type="match status" value="1"/>
</dbReference>
<keyword evidence="5 8" id="KW-0804">Transcription</keyword>
<evidence type="ECO:0000256" key="3">
    <source>
        <dbReference type="ARBA" id="ARBA00022491"/>
    </source>
</evidence>
<evidence type="ECO:0000256" key="4">
    <source>
        <dbReference type="ARBA" id="ARBA00023015"/>
    </source>
</evidence>
<dbReference type="SUPFAM" id="SSF54277">
    <property type="entry name" value="CAD &amp; PB1 domains"/>
    <property type="match status" value="1"/>
</dbReference>
<feature type="domain" description="PB1" evidence="10">
    <location>
        <begin position="155"/>
        <end position="231"/>
    </location>
</feature>
<keyword evidence="6 8" id="KW-0539">Nucleus</keyword>
<comment type="subunit">
    <text evidence="8">Homodimers and heterodimers.</text>
</comment>
<feature type="compositionally biased region" description="Basic and acidic residues" evidence="9">
    <location>
        <begin position="1"/>
        <end position="10"/>
    </location>
</feature>
<keyword evidence="7 8" id="KW-0927">Auxin signaling pathway</keyword>
<evidence type="ECO:0000256" key="6">
    <source>
        <dbReference type="ARBA" id="ARBA00023242"/>
    </source>
</evidence>
<evidence type="ECO:0000256" key="9">
    <source>
        <dbReference type="SAM" id="MobiDB-lite"/>
    </source>
</evidence>
<dbReference type="AlphaFoldDB" id="A0A484KNR5"/>
<evidence type="ECO:0000259" key="10">
    <source>
        <dbReference type="PROSITE" id="PS51745"/>
    </source>
</evidence>
<dbReference type="GO" id="GO:0005634">
    <property type="term" value="C:nucleus"/>
    <property type="evidence" value="ECO:0007669"/>
    <property type="project" value="UniProtKB-SubCell"/>
</dbReference>
<dbReference type="PROSITE" id="PS51745">
    <property type="entry name" value="PB1"/>
    <property type="match status" value="1"/>
</dbReference>
<dbReference type="EMBL" id="OOIL02000635">
    <property type="protein sequence ID" value="VFQ67621.1"/>
    <property type="molecule type" value="Genomic_DNA"/>
</dbReference>
<comment type="subcellular location">
    <subcellularLocation>
        <location evidence="1 8">Nucleus</location>
    </subcellularLocation>
</comment>
<evidence type="ECO:0000256" key="1">
    <source>
        <dbReference type="ARBA" id="ARBA00004123"/>
    </source>
</evidence>
<proteinExistence type="inferred from homology"/>
<dbReference type="PANTHER" id="PTHR31734:SF28">
    <property type="entry name" value="AUXIN-RESPONSIVE PROTEIN IAA13"/>
    <property type="match status" value="1"/>
</dbReference>
<comment type="function">
    <text evidence="8">Aux/IAA proteins are short-lived transcriptional factors that function as repressors of early auxin response genes at low auxin concentrations.</text>
</comment>
<dbReference type="Gene3D" id="3.10.20.90">
    <property type="entry name" value="Phosphatidylinositol 3-kinase Catalytic Subunit, Chain A, domain 1"/>
    <property type="match status" value="1"/>
</dbReference>
<evidence type="ECO:0000256" key="8">
    <source>
        <dbReference type="RuleBase" id="RU004549"/>
    </source>
</evidence>